<evidence type="ECO:0000256" key="1">
    <source>
        <dbReference type="SAM" id="SignalP"/>
    </source>
</evidence>
<dbReference type="InterPro" id="IPR013424">
    <property type="entry name" value="Ice-binding_C"/>
</dbReference>
<dbReference type="RefSeq" id="WP_193906324.1">
    <property type="nucleotide sequence ID" value="NZ_PRDL01000001.1"/>
</dbReference>
<reference evidence="2" key="1">
    <citation type="submission" date="2018-07" db="EMBL/GenBank/DDBJ databases">
        <title>Genome assembly of strain Ka43.</title>
        <authorList>
            <person name="Kukolya J."/>
            <person name="Nagy I."/>
            <person name="Horvath B."/>
            <person name="Toth A."/>
        </authorList>
    </citation>
    <scope>NUCLEOTIDE SEQUENCE</scope>
    <source>
        <strain evidence="2">KB43</strain>
    </source>
</reference>
<dbReference type="Proteomes" id="UP000652567">
    <property type="component" value="Unassembled WGS sequence"/>
</dbReference>
<evidence type="ECO:0000313" key="3">
    <source>
        <dbReference type="Proteomes" id="UP000652567"/>
    </source>
</evidence>
<organism evidence="2 3">
    <name type="scientific">Cellvibrio polysaccharolyticus</name>
    <dbReference type="NCBI Taxonomy" id="2082724"/>
    <lineage>
        <taxon>Bacteria</taxon>
        <taxon>Pseudomonadati</taxon>
        <taxon>Pseudomonadota</taxon>
        <taxon>Gammaproteobacteria</taxon>
        <taxon>Cellvibrionales</taxon>
        <taxon>Cellvibrionaceae</taxon>
        <taxon>Cellvibrio</taxon>
    </lineage>
</organism>
<sequence>MSSSWKTGLVGVAMALCASSVSAWVITCLPNGQRPVTLIDAIDCTIQDPINLNGAHDINALFGIYDWMKGGKLNSQSSKNLFSLISDSLDTRVTGASHTGASFPQAYNRSAIAMPFGPGGGNSNTSAWLITPGETSGAFTDKDVAAVDRGLTNDVLFGSNSPEVKLPEPNIALLLMTGLVSIFLIRRRIAS</sequence>
<gene>
    <name evidence="2" type="ORF">C4F51_00910</name>
</gene>
<feature type="chain" id="PRO_5036701354" evidence="1">
    <location>
        <begin position="24"/>
        <end position="191"/>
    </location>
</feature>
<protein>
    <submittedName>
        <fullName evidence="2">PEP-CTERM sorting domain-containing protein</fullName>
    </submittedName>
</protein>
<dbReference type="NCBIfam" id="TIGR02595">
    <property type="entry name" value="PEP_CTERM"/>
    <property type="match status" value="1"/>
</dbReference>
<dbReference type="AlphaFoldDB" id="A0A928V422"/>
<dbReference type="EMBL" id="PRDL01000001">
    <property type="protein sequence ID" value="MBE8715744.1"/>
    <property type="molecule type" value="Genomic_DNA"/>
</dbReference>
<keyword evidence="3" id="KW-1185">Reference proteome</keyword>
<accession>A0A928V422</accession>
<comment type="caution">
    <text evidence="2">The sequence shown here is derived from an EMBL/GenBank/DDBJ whole genome shotgun (WGS) entry which is preliminary data.</text>
</comment>
<keyword evidence="1" id="KW-0732">Signal</keyword>
<evidence type="ECO:0000313" key="2">
    <source>
        <dbReference type="EMBL" id="MBE8715744.1"/>
    </source>
</evidence>
<name>A0A928V422_9GAMM</name>
<feature type="signal peptide" evidence="1">
    <location>
        <begin position="1"/>
        <end position="23"/>
    </location>
</feature>
<proteinExistence type="predicted"/>